<dbReference type="AlphaFoldDB" id="I1ZNA1"/>
<evidence type="ECO:0000313" key="3">
    <source>
        <dbReference type="Proteomes" id="UP000002865"/>
    </source>
</evidence>
<keyword evidence="1" id="KW-1133">Transmembrane helix</keyword>
<dbReference type="HOGENOM" id="CLU_3141289_0_0_9"/>
<sequence>MKLLFEKKLFFSVVFIVLVQFPIWDYLSCILGEKKEPATPFLDLSYKTR</sequence>
<evidence type="ECO:0000256" key="1">
    <source>
        <dbReference type="SAM" id="Phobius"/>
    </source>
</evidence>
<dbReference type="Proteomes" id="UP000002865">
    <property type="component" value="Chromosome"/>
</dbReference>
<dbReference type="PaxDb" id="1114965-Spaf_1556"/>
<keyword evidence="1" id="KW-0472">Membrane</keyword>
<organism evidence="2 3">
    <name type="scientific">Streptococcus parasanguinis FW213</name>
    <dbReference type="NCBI Taxonomy" id="1114965"/>
    <lineage>
        <taxon>Bacteria</taxon>
        <taxon>Bacillati</taxon>
        <taxon>Bacillota</taxon>
        <taxon>Bacilli</taxon>
        <taxon>Lactobacillales</taxon>
        <taxon>Streptococcaceae</taxon>
        <taxon>Streptococcus</taxon>
    </lineage>
</organism>
<accession>I1ZNA1</accession>
<dbReference type="EMBL" id="CP003122">
    <property type="protein sequence ID" value="AFJ26525.1"/>
    <property type="molecule type" value="Genomic_DNA"/>
</dbReference>
<protein>
    <submittedName>
        <fullName evidence="2">Uncharacterized protein</fullName>
    </submittedName>
</protein>
<keyword evidence="1" id="KW-0812">Transmembrane</keyword>
<dbReference type="KEGG" id="scf:Spaf_1556"/>
<proteinExistence type="predicted"/>
<feature type="transmembrane region" description="Helical" evidence="1">
    <location>
        <begin position="9"/>
        <end position="27"/>
    </location>
</feature>
<reference evidence="2 3" key="1">
    <citation type="journal article" date="2012" name="PLoS ONE">
        <title>Complete Genome and Transcriptomes of Streptococcus parasanguinis FW213: Phylogenic Relations and Potential Virulence Mechanisms.</title>
        <authorList>
            <person name="Geng J."/>
            <person name="Chiu C.H."/>
            <person name="Tang P."/>
            <person name="Chen Y."/>
            <person name="Shieh H.R."/>
            <person name="Hu S."/>
            <person name="Chen Y.Y."/>
        </authorList>
    </citation>
    <scope>NUCLEOTIDE SEQUENCE [LARGE SCALE GENOMIC DNA]</scope>
    <source>
        <strain evidence="2 3">FW213</strain>
    </source>
</reference>
<name>I1ZNA1_STRPA</name>
<evidence type="ECO:0000313" key="2">
    <source>
        <dbReference type="EMBL" id="AFJ26525.1"/>
    </source>
</evidence>
<gene>
    <name evidence="2" type="ORF">Spaf_1556</name>
</gene>